<proteinExistence type="predicted"/>
<keyword evidence="2" id="KW-1185">Reference proteome</keyword>
<name>A0ACC2KG90_PERAE</name>
<sequence length="151" mass="17109">MTAIRYQTLFGHRPALEIKDNSQGQVNEETGKHLFDLTHLSSAQNSWDHCHQNKIQTTISLLGFTCRKAGMAALLLSPLLKVVFDKLVSLITEEQRLQRGVHKEMERLRSTLTTIQAVLEDAEEQQVNDKAVKHWVGELKDAAYDADDILD</sequence>
<protein>
    <submittedName>
        <fullName evidence="1">Uncharacterized protein</fullName>
    </submittedName>
</protein>
<reference evidence="1 2" key="1">
    <citation type="journal article" date="2022" name="Hortic Res">
        <title>A haplotype resolved chromosomal level avocado genome allows analysis of novel avocado genes.</title>
        <authorList>
            <person name="Nath O."/>
            <person name="Fletcher S.J."/>
            <person name="Hayward A."/>
            <person name="Shaw L.M."/>
            <person name="Masouleh A.K."/>
            <person name="Furtado A."/>
            <person name="Henry R.J."/>
            <person name="Mitter N."/>
        </authorList>
    </citation>
    <scope>NUCLEOTIDE SEQUENCE [LARGE SCALE GENOMIC DNA]</scope>
    <source>
        <strain evidence="2">cv. Hass</strain>
    </source>
</reference>
<dbReference type="EMBL" id="CM056817">
    <property type="protein sequence ID" value="KAJ8619979.1"/>
    <property type="molecule type" value="Genomic_DNA"/>
</dbReference>
<dbReference type="Proteomes" id="UP001234297">
    <property type="component" value="Chromosome 9"/>
</dbReference>
<organism evidence="1 2">
    <name type="scientific">Persea americana</name>
    <name type="common">Avocado</name>
    <dbReference type="NCBI Taxonomy" id="3435"/>
    <lineage>
        <taxon>Eukaryota</taxon>
        <taxon>Viridiplantae</taxon>
        <taxon>Streptophyta</taxon>
        <taxon>Embryophyta</taxon>
        <taxon>Tracheophyta</taxon>
        <taxon>Spermatophyta</taxon>
        <taxon>Magnoliopsida</taxon>
        <taxon>Magnoliidae</taxon>
        <taxon>Laurales</taxon>
        <taxon>Lauraceae</taxon>
        <taxon>Persea</taxon>
    </lineage>
</organism>
<gene>
    <name evidence="1" type="ORF">MRB53_028508</name>
</gene>
<evidence type="ECO:0000313" key="1">
    <source>
        <dbReference type="EMBL" id="KAJ8619979.1"/>
    </source>
</evidence>
<comment type="caution">
    <text evidence="1">The sequence shown here is derived from an EMBL/GenBank/DDBJ whole genome shotgun (WGS) entry which is preliminary data.</text>
</comment>
<evidence type="ECO:0000313" key="2">
    <source>
        <dbReference type="Proteomes" id="UP001234297"/>
    </source>
</evidence>
<accession>A0ACC2KG90</accession>